<comment type="similarity">
    <text evidence="1 2">Belongs to the outer membrane factor (OMF) (TC 1.B.17) family.</text>
</comment>
<dbReference type="Pfam" id="PF02321">
    <property type="entry name" value="OEP"/>
    <property type="match status" value="2"/>
</dbReference>
<dbReference type="EMBL" id="JAJITD010000013">
    <property type="protein sequence ID" value="MCC8395662.1"/>
    <property type="molecule type" value="Genomic_DNA"/>
</dbReference>
<dbReference type="Gene3D" id="1.20.1600.10">
    <property type="entry name" value="Outer membrane efflux proteins (OEP)"/>
    <property type="match status" value="1"/>
</dbReference>
<keyword evidence="3" id="KW-0175">Coiled coil</keyword>
<keyword evidence="2" id="KW-0472">Membrane</keyword>
<keyword evidence="2" id="KW-0449">Lipoprotein</keyword>
<dbReference type="InterPro" id="IPR003423">
    <property type="entry name" value="OMP_efflux"/>
</dbReference>
<comment type="caution">
    <text evidence="5">The sequence shown here is derived from an EMBL/GenBank/DDBJ whole genome shotgun (WGS) entry which is preliminary data.</text>
</comment>
<evidence type="ECO:0000313" key="5">
    <source>
        <dbReference type="EMBL" id="MCC8395662.1"/>
    </source>
</evidence>
<evidence type="ECO:0000313" key="6">
    <source>
        <dbReference type="Proteomes" id="UP001431019"/>
    </source>
</evidence>
<dbReference type="NCBIfam" id="TIGR01845">
    <property type="entry name" value="outer_NodT"/>
    <property type="match status" value="1"/>
</dbReference>
<dbReference type="Proteomes" id="UP001431019">
    <property type="component" value="Unassembled WGS sequence"/>
</dbReference>
<keyword evidence="2" id="KW-0812">Transmembrane</keyword>
<reference evidence="5 6" key="1">
    <citation type="submission" date="2021-11" db="EMBL/GenBank/DDBJ databases">
        <authorList>
            <person name="Oh E.-T."/>
            <person name="Kim S.-B."/>
        </authorList>
    </citation>
    <scope>NUCLEOTIDE SEQUENCE [LARGE SCALE GENOMIC DNA]</scope>
    <source>
        <strain evidence="5 6">MMS20-SJTR3</strain>
    </source>
</reference>
<keyword evidence="6" id="KW-1185">Reference proteome</keyword>
<feature type="compositionally biased region" description="Low complexity" evidence="4">
    <location>
        <begin position="481"/>
        <end position="507"/>
    </location>
</feature>
<accession>A0ABS8K0G4</accession>
<sequence length="507" mass="54906">MIRARPYLFAIAALLLEAGCTGSLQLEKPAEFAPQYSQAQSTAATPMSAQDLATWWTQYNDPTLNRLIELALARNFDIATAFARVDQVQAGIRAARSQLLPSVGVGVSAARYHGGETQLEFEEILGINNTDAQFWRVGLQAQWEVDLFGRGRARLSASREQTRAAAGDAEAVRLSVVSGVADLYVTYRGLLRQRTILLQSHAIADDFVNIAEKSFTAGLVLSTDIEAARAGRAQVEARLQEVENGIAQARLNLQNLCGVQPEEFAGVLDDSDTLMAALPGIEPGQPVDLLMRRPDLIAAQARLNAAVRQSDVARLNYWPTVSLSALLARNGWEIAGQSLGPSTFWLFGAAMAMPLIDFGARRSQVESSDAQAQQANFAYEKAALGAFYDVERALARLNRQDELFKARDEEVTRRTTQLGQVQRRYEVGDTGRLDIDQVRVALLESQSSQVREQVGKLQAQFALFRAMGGGWLANPPVAANGQAPAEPAPATASGPAPASQQAAENAK</sequence>
<evidence type="ECO:0000256" key="4">
    <source>
        <dbReference type="SAM" id="MobiDB-lite"/>
    </source>
</evidence>
<evidence type="ECO:0000256" key="2">
    <source>
        <dbReference type="RuleBase" id="RU362097"/>
    </source>
</evidence>
<dbReference type="Gene3D" id="2.20.200.10">
    <property type="entry name" value="Outer membrane efflux proteins (OEP)"/>
    <property type="match status" value="1"/>
</dbReference>
<protein>
    <submittedName>
        <fullName evidence="5">Efflux transporter outer membrane subunit</fullName>
    </submittedName>
</protein>
<proteinExistence type="inferred from homology"/>
<feature type="coiled-coil region" evidence="3">
    <location>
        <begin position="225"/>
        <end position="252"/>
    </location>
</feature>
<dbReference type="PANTHER" id="PTHR30203">
    <property type="entry name" value="OUTER MEMBRANE CATION EFFLUX PROTEIN"/>
    <property type="match status" value="1"/>
</dbReference>
<gene>
    <name evidence="5" type="ORF">LJ656_24065</name>
</gene>
<organism evidence="5 6">
    <name type="scientific">Paraburkholderia sejongensis</name>
    <dbReference type="NCBI Taxonomy" id="2886946"/>
    <lineage>
        <taxon>Bacteria</taxon>
        <taxon>Pseudomonadati</taxon>
        <taxon>Pseudomonadota</taxon>
        <taxon>Betaproteobacteria</taxon>
        <taxon>Burkholderiales</taxon>
        <taxon>Burkholderiaceae</taxon>
        <taxon>Paraburkholderia</taxon>
    </lineage>
</organism>
<dbReference type="RefSeq" id="WP_230512023.1">
    <property type="nucleotide sequence ID" value="NZ_JAJITD010000013.1"/>
</dbReference>
<evidence type="ECO:0000256" key="3">
    <source>
        <dbReference type="SAM" id="Coils"/>
    </source>
</evidence>
<keyword evidence="2" id="KW-1134">Transmembrane beta strand</keyword>
<dbReference type="SUPFAM" id="SSF56954">
    <property type="entry name" value="Outer membrane efflux proteins (OEP)"/>
    <property type="match status" value="1"/>
</dbReference>
<dbReference type="InterPro" id="IPR010131">
    <property type="entry name" value="MdtP/NodT-like"/>
</dbReference>
<keyword evidence="2" id="KW-0564">Palmitate</keyword>
<comment type="subcellular location">
    <subcellularLocation>
        <location evidence="2">Cell membrane</location>
        <topology evidence="2">Lipid-anchor</topology>
    </subcellularLocation>
</comment>
<evidence type="ECO:0000256" key="1">
    <source>
        <dbReference type="ARBA" id="ARBA00007613"/>
    </source>
</evidence>
<name>A0ABS8K0G4_9BURK</name>
<dbReference type="PANTHER" id="PTHR30203:SF30">
    <property type="entry name" value="OUTER MEMBRANE PROTEIN-RELATED"/>
    <property type="match status" value="1"/>
</dbReference>
<feature type="region of interest" description="Disordered" evidence="4">
    <location>
        <begin position="475"/>
        <end position="507"/>
    </location>
</feature>